<dbReference type="Gene3D" id="1.10.150.240">
    <property type="entry name" value="Putative phosphatase, domain 2"/>
    <property type="match status" value="1"/>
</dbReference>
<dbReference type="AlphaFoldDB" id="A0A9D2RLU5"/>
<dbReference type="PANTHER" id="PTHR43481">
    <property type="entry name" value="FRUCTOSE-1-PHOSPHATE PHOSPHATASE"/>
    <property type="match status" value="1"/>
</dbReference>
<dbReference type="InterPro" id="IPR023198">
    <property type="entry name" value="PGP-like_dom2"/>
</dbReference>
<dbReference type="Proteomes" id="UP000886804">
    <property type="component" value="Unassembled WGS sequence"/>
</dbReference>
<dbReference type="Gene3D" id="3.40.50.1000">
    <property type="entry name" value="HAD superfamily/HAD-like"/>
    <property type="match status" value="1"/>
</dbReference>
<proteinExistence type="predicted"/>
<dbReference type="NCBIfam" id="TIGR01509">
    <property type="entry name" value="HAD-SF-IA-v3"/>
    <property type="match status" value="1"/>
</dbReference>
<dbReference type="InterPro" id="IPR041492">
    <property type="entry name" value="HAD_2"/>
</dbReference>
<dbReference type="InterPro" id="IPR023214">
    <property type="entry name" value="HAD_sf"/>
</dbReference>
<gene>
    <name evidence="1" type="ORF">H9716_09665</name>
</gene>
<dbReference type="Pfam" id="PF13419">
    <property type="entry name" value="HAD_2"/>
    <property type="match status" value="1"/>
</dbReference>
<dbReference type="SFLD" id="SFLDG01129">
    <property type="entry name" value="C1.5:_HAD__Beta-PGM__Phosphata"/>
    <property type="match status" value="1"/>
</dbReference>
<dbReference type="SUPFAM" id="SSF56784">
    <property type="entry name" value="HAD-like"/>
    <property type="match status" value="1"/>
</dbReference>
<evidence type="ECO:0000313" key="1">
    <source>
        <dbReference type="EMBL" id="HJB08108.1"/>
    </source>
</evidence>
<dbReference type="GO" id="GO:0050308">
    <property type="term" value="F:sugar-phosphatase activity"/>
    <property type="evidence" value="ECO:0007669"/>
    <property type="project" value="TreeGrafter"/>
</dbReference>
<reference evidence="1" key="2">
    <citation type="submission" date="2021-04" db="EMBL/GenBank/DDBJ databases">
        <authorList>
            <person name="Gilroy R."/>
        </authorList>
    </citation>
    <scope>NUCLEOTIDE SEQUENCE</scope>
    <source>
        <strain evidence="1">CHK188-4685</strain>
    </source>
</reference>
<reference evidence="1" key="1">
    <citation type="journal article" date="2021" name="PeerJ">
        <title>Extensive microbial diversity within the chicken gut microbiome revealed by metagenomics and culture.</title>
        <authorList>
            <person name="Gilroy R."/>
            <person name="Ravi A."/>
            <person name="Getino M."/>
            <person name="Pursley I."/>
            <person name="Horton D.L."/>
            <person name="Alikhan N.F."/>
            <person name="Baker D."/>
            <person name="Gharbi K."/>
            <person name="Hall N."/>
            <person name="Watson M."/>
            <person name="Adriaenssens E.M."/>
            <person name="Foster-Nyarko E."/>
            <person name="Jarju S."/>
            <person name="Secka A."/>
            <person name="Antonio M."/>
            <person name="Oren A."/>
            <person name="Chaudhuri R.R."/>
            <person name="La Ragione R."/>
            <person name="Hildebrand F."/>
            <person name="Pallen M.J."/>
        </authorList>
    </citation>
    <scope>NUCLEOTIDE SEQUENCE</scope>
    <source>
        <strain evidence="1">CHK188-4685</strain>
    </source>
</reference>
<dbReference type="SFLD" id="SFLDG01135">
    <property type="entry name" value="C1.5.6:_HAD__Beta-PGM__Phospha"/>
    <property type="match status" value="1"/>
</dbReference>
<dbReference type="SFLD" id="SFLDS00003">
    <property type="entry name" value="Haloacid_Dehalogenase"/>
    <property type="match status" value="1"/>
</dbReference>
<evidence type="ECO:0000313" key="2">
    <source>
        <dbReference type="Proteomes" id="UP000886804"/>
    </source>
</evidence>
<name>A0A9D2RLU5_9FIRM</name>
<comment type="caution">
    <text evidence="1">The sequence shown here is derived from an EMBL/GenBank/DDBJ whole genome shotgun (WGS) entry which is preliminary data.</text>
</comment>
<protein>
    <submittedName>
        <fullName evidence="1">HAD family phosphatase</fullName>
    </submittedName>
</protein>
<dbReference type="InterPro" id="IPR006439">
    <property type="entry name" value="HAD-SF_hydro_IA"/>
</dbReference>
<sequence>MIKALILDMDGVIIDSEPVSMEQVLAFVRSKRPEVTREELYQIVGRTSRDVWTRIAAVIGWDKDWLETRTEYRESWQPEHPCTIDYHKIFRPAVLDILKWAREKKMRTAVASSTAYEKVKMILTQVGVVPYLDVIVSGEQFKESKPNPEIYQKTAELLGVLPEECIAIEDSTVGITAAHRAGVKVIALRDDRFDFDRSLADGEIGAMDDFIQFCEKDPEIFF</sequence>
<dbReference type="InterPro" id="IPR051806">
    <property type="entry name" value="HAD-like_SPP"/>
</dbReference>
<dbReference type="PANTHER" id="PTHR43481:SF4">
    <property type="entry name" value="GLYCEROL-1-PHOSPHATE PHOSPHOHYDROLASE 1-RELATED"/>
    <property type="match status" value="1"/>
</dbReference>
<organism evidence="1 2">
    <name type="scientific">Candidatus Enterocloster faecavium</name>
    <dbReference type="NCBI Taxonomy" id="2838560"/>
    <lineage>
        <taxon>Bacteria</taxon>
        <taxon>Bacillati</taxon>
        <taxon>Bacillota</taxon>
        <taxon>Clostridia</taxon>
        <taxon>Lachnospirales</taxon>
        <taxon>Lachnospiraceae</taxon>
        <taxon>Enterocloster</taxon>
    </lineage>
</organism>
<dbReference type="EMBL" id="DWYS01000116">
    <property type="protein sequence ID" value="HJB08108.1"/>
    <property type="molecule type" value="Genomic_DNA"/>
</dbReference>
<dbReference type="InterPro" id="IPR036412">
    <property type="entry name" value="HAD-like_sf"/>
</dbReference>
<dbReference type="PRINTS" id="PR00413">
    <property type="entry name" value="HADHALOGNASE"/>
</dbReference>
<accession>A0A9D2RLU5</accession>